<dbReference type="SUPFAM" id="SSF52540">
    <property type="entry name" value="P-loop containing nucleoside triphosphate hydrolases"/>
    <property type="match status" value="2"/>
</dbReference>
<dbReference type="GO" id="GO:0016887">
    <property type="term" value="F:ATP hydrolysis activity"/>
    <property type="evidence" value="ECO:0007669"/>
    <property type="project" value="InterPro"/>
</dbReference>
<dbReference type="InterPro" id="IPR017871">
    <property type="entry name" value="ABC_transporter-like_CS"/>
</dbReference>
<evidence type="ECO:0000256" key="7">
    <source>
        <dbReference type="ARBA" id="ARBA00022741"/>
    </source>
</evidence>
<evidence type="ECO:0000313" key="13">
    <source>
        <dbReference type="Proteomes" id="UP000323594"/>
    </source>
</evidence>
<feature type="domain" description="ABC transporter" evidence="11">
    <location>
        <begin position="250"/>
        <end position="494"/>
    </location>
</feature>
<dbReference type="GO" id="GO:0005886">
    <property type="term" value="C:plasma membrane"/>
    <property type="evidence" value="ECO:0007669"/>
    <property type="project" value="UniProtKB-SubCell"/>
</dbReference>
<reference evidence="12 13" key="1">
    <citation type="submission" date="2019-08" db="EMBL/GenBank/DDBJ databases">
        <authorList>
            <person name="Kuhnert P."/>
        </authorList>
    </citation>
    <scope>NUCLEOTIDE SEQUENCE [LARGE SCALE GENOMIC DNA]</scope>
    <source>
        <strain evidence="12 13">B36.5</strain>
    </source>
</reference>
<comment type="subcellular location">
    <subcellularLocation>
        <location evidence="2">Cell inner membrane</location>
    </subcellularLocation>
    <subcellularLocation>
        <location evidence="1">Cell membrane</location>
        <topology evidence="1">Peripheral membrane protein</topology>
    </subcellularLocation>
</comment>
<keyword evidence="9" id="KW-1278">Translocase</keyword>
<keyword evidence="8 12" id="KW-0067">ATP-binding</keyword>
<evidence type="ECO:0000256" key="5">
    <source>
        <dbReference type="ARBA" id="ARBA00022597"/>
    </source>
</evidence>
<keyword evidence="6" id="KW-0677">Repeat</keyword>
<evidence type="ECO:0000256" key="9">
    <source>
        <dbReference type="ARBA" id="ARBA00022967"/>
    </source>
</evidence>
<dbReference type="InterPro" id="IPR003593">
    <property type="entry name" value="AAA+_ATPase"/>
</dbReference>
<dbReference type="CDD" id="cd03216">
    <property type="entry name" value="ABC_Carb_Monos_I"/>
    <property type="match status" value="1"/>
</dbReference>
<dbReference type="CDD" id="cd03215">
    <property type="entry name" value="ABC_Carb_Monos_II"/>
    <property type="match status" value="1"/>
</dbReference>
<dbReference type="AlphaFoldDB" id="A0AAE6M7D1"/>
<keyword evidence="10" id="KW-0472">Membrane</keyword>
<dbReference type="FunFam" id="3.40.50.300:FF:000126">
    <property type="entry name" value="Galactose/methyl galactoside import ATP-binding protein MglA"/>
    <property type="match status" value="1"/>
</dbReference>
<dbReference type="InterPro" id="IPR027417">
    <property type="entry name" value="P-loop_NTPase"/>
</dbReference>
<keyword evidence="4" id="KW-1003">Cell membrane</keyword>
<feature type="domain" description="ABC transporter" evidence="11">
    <location>
        <begin position="3"/>
        <end position="239"/>
    </location>
</feature>
<dbReference type="InterPro" id="IPR050107">
    <property type="entry name" value="ABC_carbohydrate_import_ATPase"/>
</dbReference>
<evidence type="ECO:0000256" key="4">
    <source>
        <dbReference type="ARBA" id="ARBA00022475"/>
    </source>
</evidence>
<evidence type="ECO:0000256" key="10">
    <source>
        <dbReference type="ARBA" id="ARBA00023136"/>
    </source>
</evidence>
<dbReference type="SMART" id="SM00382">
    <property type="entry name" value="AAA"/>
    <property type="match status" value="2"/>
</dbReference>
<evidence type="ECO:0000256" key="1">
    <source>
        <dbReference type="ARBA" id="ARBA00004202"/>
    </source>
</evidence>
<organism evidence="12 13">
    <name type="scientific">Treponema phagedenis</name>
    <dbReference type="NCBI Taxonomy" id="162"/>
    <lineage>
        <taxon>Bacteria</taxon>
        <taxon>Pseudomonadati</taxon>
        <taxon>Spirochaetota</taxon>
        <taxon>Spirochaetia</taxon>
        <taxon>Spirochaetales</taxon>
        <taxon>Treponemataceae</taxon>
        <taxon>Treponema</taxon>
    </lineage>
</organism>
<dbReference type="RefSeq" id="WP_148878999.1">
    <property type="nucleotide sequence ID" value="NZ_CP042813.1"/>
</dbReference>
<evidence type="ECO:0000313" key="12">
    <source>
        <dbReference type="EMBL" id="QEJ98413.1"/>
    </source>
</evidence>
<dbReference type="GO" id="GO:0015749">
    <property type="term" value="P:monosaccharide transmembrane transport"/>
    <property type="evidence" value="ECO:0007669"/>
    <property type="project" value="UniProtKB-ARBA"/>
</dbReference>
<evidence type="ECO:0000256" key="3">
    <source>
        <dbReference type="ARBA" id="ARBA00022448"/>
    </source>
</evidence>
<proteinExistence type="predicted"/>
<evidence type="ECO:0000256" key="2">
    <source>
        <dbReference type="ARBA" id="ARBA00004533"/>
    </source>
</evidence>
<dbReference type="Proteomes" id="UP000323594">
    <property type="component" value="Chromosome"/>
</dbReference>
<evidence type="ECO:0000256" key="6">
    <source>
        <dbReference type="ARBA" id="ARBA00022737"/>
    </source>
</evidence>
<dbReference type="PANTHER" id="PTHR43790">
    <property type="entry name" value="CARBOHYDRATE TRANSPORT ATP-BINDING PROTEIN MG119-RELATED"/>
    <property type="match status" value="1"/>
</dbReference>
<gene>
    <name evidence="12" type="ORF">FUT82_10665</name>
</gene>
<dbReference type="Gene3D" id="3.40.50.300">
    <property type="entry name" value="P-loop containing nucleotide triphosphate hydrolases"/>
    <property type="match status" value="2"/>
</dbReference>
<dbReference type="PROSITE" id="PS50893">
    <property type="entry name" value="ABC_TRANSPORTER_2"/>
    <property type="match status" value="2"/>
</dbReference>
<dbReference type="EMBL" id="CP042817">
    <property type="protein sequence ID" value="QEJ98413.1"/>
    <property type="molecule type" value="Genomic_DNA"/>
</dbReference>
<keyword evidence="5" id="KW-0762">Sugar transport</keyword>
<dbReference type="PANTHER" id="PTHR43790:SF3">
    <property type="entry name" value="D-ALLOSE IMPORT ATP-BINDING PROTEIN ALSA-RELATED"/>
    <property type="match status" value="1"/>
</dbReference>
<evidence type="ECO:0000259" key="11">
    <source>
        <dbReference type="PROSITE" id="PS50893"/>
    </source>
</evidence>
<name>A0AAE6M7D1_TREPH</name>
<dbReference type="FunFam" id="3.40.50.300:FF:000127">
    <property type="entry name" value="Ribose import ATP-binding protein RbsA"/>
    <property type="match status" value="1"/>
</dbReference>
<evidence type="ECO:0000256" key="8">
    <source>
        <dbReference type="ARBA" id="ARBA00022840"/>
    </source>
</evidence>
<dbReference type="GO" id="GO:0005524">
    <property type="term" value="F:ATP binding"/>
    <property type="evidence" value="ECO:0007669"/>
    <property type="project" value="UniProtKB-KW"/>
</dbReference>
<dbReference type="InterPro" id="IPR003439">
    <property type="entry name" value="ABC_transporter-like_ATP-bd"/>
</dbReference>
<keyword evidence="3" id="KW-0813">Transport</keyword>
<protein>
    <submittedName>
        <fullName evidence="12">Sugar ABC transporter ATP-binding protein</fullName>
    </submittedName>
</protein>
<accession>A0AAE6M7D1</accession>
<keyword evidence="7" id="KW-0547">Nucleotide-binding</keyword>
<sequence length="495" mass="54047">MTILMKDVIKRFGSVKVLHKAQFELADSEVHALVGENGAGKSTLMNCLTGTVPLNGGEIFIDGEKRVFKQPIESEQAGIIFIRQELNVFPEMTVEENLFIGKEITARFGFTDSAAMQEKAKKVLAKLGADISVRERVKNLSIGQQQILEIARALLSDAKVLIMDEPTAALTAHEVTKLFEVIRLLKQQGVSVIYISHRMEEIFELSDRITVLRDGQYIGTVRTKDTDMQSIIKMMIGREIGDRFPKESNPSGETVLEVKNLTKAGLFSDVSFTVRAGEVLGVAGLMGAGRTEIMKSIFGSIIPDSGTVVVGGKEARIRSPADAKKLGIGYITEDRKTEGLVLSESIKKNISLNNLAQIARRFGFIRSELEKEKSAKAIQSFKIKCAGADAACTSLSGGNQQKVVFAKWVEQMPRILILDEPTRGVDVGAKKEIYYIINNLAKQGMAIIMISSELPEVLGMSDRIMVVHEGKITGIVPAAEASQEKIMTLATGGTV</sequence>
<dbReference type="Pfam" id="PF00005">
    <property type="entry name" value="ABC_tran"/>
    <property type="match status" value="2"/>
</dbReference>
<dbReference type="PROSITE" id="PS00211">
    <property type="entry name" value="ABC_TRANSPORTER_1"/>
    <property type="match status" value="1"/>
</dbReference>